<dbReference type="SUPFAM" id="SSF52540">
    <property type="entry name" value="P-loop containing nucleoside triphosphate hydrolases"/>
    <property type="match status" value="1"/>
</dbReference>
<dbReference type="GO" id="GO:0000725">
    <property type="term" value="P:recombinational repair"/>
    <property type="evidence" value="ECO:0007669"/>
    <property type="project" value="TreeGrafter"/>
</dbReference>
<dbReference type="AlphaFoldDB" id="A0A0G1KT23"/>
<gene>
    <name evidence="7" type="ORF">VE97_C0020G0007</name>
</gene>
<comment type="caution">
    <text evidence="7">The sequence shown here is derived from an EMBL/GenBank/DDBJ whole genome shotgun (WGS) entry which is preliminary data.</text>
</comment>
<dbReference type="PATRIC" id="fig|1620411.3.peg.204"/>
<evidence type="ECO:0000256" key="5">
    <source>
        <dbReference type="PROSITE-ProRule" id="PRU00560"/>
    </source>
</evidence>
<sequence>MAELLDKLNPEQIKAVQATEGPVLILAGAGSGKTKTLTSRVAYLVQTKKATPSEILAVTFTNKAAGEMKQRIMHLLRLKSDKAFH</sequence>
<organism evidence="7 8">
    <name type="scientific">candidate division Kazan bacterium GW2011_GWB1_45_10</name>
    <dbReference type="NCBI Taxonomy" id="1620411"/>
    <lineage>
        <taxon>Bacteria</taxon>
        <taxon>Bacteria division Kazan-3B-28</taxon>
    </lineage>
</organism>
<keyword evidence="3 5" id="KW-0347">Helicase</keyword>
<dbReference type="InterPro" id="IPR014016">
    <property type="entry name" value="UvrD-like_ATP-bd"/>
</dbReference>
<keyword evidence="2 5" id="KW-0378">Hydrolase</keyword>
<keyword evidence="4 5" id="KW-0067">ATP-binding</keyword>
<evidence type="ECO:0000256" key="3">
    <source>
        <dbReference type="ARBA" id="ARBA00022806"/>
    </source>
</evidence>
<feature type="binding site" evidence="5">
    <location>
        <begin position="27"/>
        <end position="34"/>
    </location>
    <ligand>
        <name>ATP</name>
        <dbReference type="ChEBI" id="CHEBI:30616"/>
    </ligand>
</feature>
<proteinExistence type="predicted"/>
<dbReference type="Gene3D" id="3.40.50.300">
    <property type="entry name" value="P-loop containing nucleotide triphosphate hydrolases"/>
    <property type="match status" value="1"/>
</dbReference>
<dbReference type="InterPro" id="IPR027417">
    <property type="entry name" value="P-loop_NTPase"/>
</dbReference>
<keyword evidence="1 5" id="KW-0547">Nucleotide-binding</keyword>
<dbReference type="PANTHER" id="PTHR11070:SF2">
    <property type="entry name" value="ATP-DEPENDENT DNA HELICASE SRS2"/>
    <property type="match status" value="1"/>
</dbReference>
<dbReference type="InterPro" id="IPR000212">
    <property type="entry name" value="DNA_helicase_UvrD/REP"/>
</dbReference>
<dbReference type="GO" id="GO:0043138">
    <property type="term" value="F:3'-5' DNA helicase activity"/>
    <property type="evidence" value="ECO:0007669"/>
    <property type="project" value="TreeGrafter"/>
</dbReference>
<name>A0A0G1KT23_UNCK3</name>
<evidence type="ECO:0000313" key="8">
    <source>
        <dbReference type="Proteomes" id="UP000033958"/>
    </source>
</evidence>
<evidence type="ECO:0000313" key="7">
    <source>
        <dbReference type="EMBL" id="KKT86718.1"/>
    </source>
</evidence>
<dbReference type="GO" id="GO:0003677">
    <property type="term" value="F:DNA binding"/>
    <property type="evidence" value="ECO:0007669"/>
    <property type="project" value="InterPro"/>
</dbReference>
<dbReference type="GO" id="GO:0005524">
    <property type="term" value="F:ATP binding"/>
    <property type="evidence" value="ECO:0007669"/>
    <property type="project" value="UniProtKB-UniRule"/>
</dbReference>
<dbReference type="GO" id="GO:0016787">
    <property type="term" value="F:hydrolase activity"/>
    <property type="evidence" value="ECO:0007669"/>
    <property type="project" value="UniProtKB-UniRule"/>
</dbReference>
<evidence type="ECO:0000256" key="1">
    <source>
        <dbReference type="ARBA" id="ARBA00022741"/>
    </source>
</evidence>
<dbReference type="PANTHER" id="PTHR11070">
    <property type="entry name" value="UVRD / RECB / PCRA DNA HELICASE FAMILY MEMBER"/>
    <property type="match status" value="1"/>
</dbReference>
<dbReference type="Pfam" id="PF00580">
    <property type="entry name" value="UvrD-helicase"/>
    <property type="match status" value="1"/>
</dbReference>
<accession>A0A0G1KT23</accession>
<protein>
    <submittedName>
        <fullName evidence="7">UvrD/REP helicase</fullName>
    </submittedName>
</protein>
<dbReference type="CDD" id="cd17932">
    <property type="entry name" value="DEXQc_UvrD"/>
    <property type="match status" value="1"/>
</dbReference>
<reference evidence="7 8" key="1">
    <citation type="journal article" date="2015" name="Nature">
        <title>rRNA introns, odd ribosomes, and small enigmatic genomes across a large radiation of phyla.</title>
        <authorList>
            <person name="Brown C.T."/>
            <person name="Hug L.A."/>
            <person name="Thomas B.C."/>
            <person name="Sharon I."/>
            <person name="Castelle C.J."/>
            <person name="Singh A."/>
            <person name="Wilkins M.J."/>
            <person name="Williams K.H."/>
            <person name="Banfield J.F."/>
        </authorList>
    </citation>
    <scope>NUCLEOTIDE SEQUENCE [LARGE SCALE GENOMIC DNA]</scope>
</reference>
<evidence type="ECO:0000256" key="2">
    <source>
        <dbReference type="ARBA" id="ARBA00022801"/>
    </source>
</evidence>
<feature type="domain" description="UvrD-like helicase ATP-binding" evidence="6">
    <location>
        <begin position="6"/>
        <end position="85"/>
    </location>
</feature>
<dbReference type="Proteomes" id="UP000033958">
    <property type="component" value="Unassembled WGS sequence"/>
</dbReference>
<feature type="non-terminal residue" evidence="7">
    <location>
        <position position="85"/>
    </location>
</feature>
<dbReference type="EMBL" id="LCJZ01000020">
    <property type="protein sequence ID" value="KKT86718.1"/>
    <property type="molecule type" value="Genomic_DNA"/>
</dbReference>
<evidence type="ECO:0000259" key="6">
    <source>
        <dbReference type="PROSITE" id="PS51198"/>
    </source>
</evidence>
<dbReference type="PROSITE" id="PS51198">
    <property type="entry name" value="UVRD_HELICASE_ATP_BIND"/>
    <property type="match status" value="1"/>
</dbReference>
<evidence type="ECO:0000256" key="4">
    <source>
        <dbReference type="ARBA" id="ARBA00022840"/>
    </source>
</evidence>
<dbReference type="GO" id="GO:0005829">
    <property type="term" value="C:cytosol"/>
    <property type="evidence" value="ECO:0007669"/>
    <property type="project" value="TreeGrafter"/>
</dbReference>